<dbReference type="GO" id="GO:0016020">
    <property type="term" value="C:membrane"/>
    <property type="evidence" value="ECO:0007669"/>
    <property type="project" value="InterPro"/>
</dbReference>
<reference evidence="3 4" key="1">
    <citation type="submission" date="2016-10" db="EMBL/GenBank/DDBJ databases">
        <authorList>
            <person name="de Groot N.N."/>
        </authorList>
    </citation>
    <scope>NUCLEOTIDE SEQUENCE [LARGE SCALE GENOMIC DNA]</scope>
    <source>
        <strain evidence="4">EB21,IBRC-M 10013,KCTC 4048</strain>
    </source>
</reference>
<dbReference type="PANTHER" id="PTHR30221:SF1">
    <property type="entry name" value="SMALL-CONDUCTANCE MECHANOSENSITIVE CHANNEL"/>
    <property type="match status" value="1"/>
</dbReference>
<evidence type="ECO:0000313" key="4">
    <source>
        <dbReference type="Proteomes" id="UP000199370"/>
    </source>
</evidence>
<dbReference type="InterPro" id="IPR010920">
    <property type="entry name" value="LSM_dom_sf"/>
</dbReference>
<dbReference type="InterPro" id="IPR045275">
    <property type="entry name" value="MscS_archaea/bacteria_type"/>
</dbReference>
<dbReference type="InterPro" id="IPR011014">
    <property type="entry name" value="MscS_channel_TM-2"/>
</dbReference>
<accession>A0A1G9VXF1</accession>
<evidence type="ECO:0000256" key="1">
    <source>
        <dbReference type="SAM" id="Phobius"/>
    </source>
</evidence>
<dbReference type="Proteomes" id="UP000199370">
    <property type="component" value="Unassembled WGS sequence"/>
</dbReference>
<protein>
    <submittedName>
        <fullName evidence="3">Mechanosensitive ion channel</fullName>
    </submittedName>
</protein>
<organism evidence="3 4">
    <name type="scientific">Haloarchaeobius iranensis</name>
    <dbReference type="NCBI Taxonomy" id="996166"/>
    <lineage>
        <taxon>Archaea</taxon>
        <taxon>Methanobacteriati</taxon>
        <taxon>Methanobacteriota</taxon>
        <taxon>Stenosarchaea group</taxon>
        <taxon>Halobacteria</taxon>
        <taxon>Halobacteriales</taxon>
        <taxon>Halorubellaceae</taxon>
        <taxon>Haloarchaeobius</taxon>
    </lineage>
</organism>
<keyword evidence="4" id="KW-1185">Reference proteome</keyword>
<dbReference type="InterPro" id="IPR008910">
    <property type="entry name" value="MSC_TM_helix"/>
</dbReference>
<dbReference type="Pfam" id="PF05552">
    <property type="entry name" value="MS_channel_1st_1"/>
    <property type="match status" value="1"/>
</dbReference>
<name>A0A1G9VXF1_9EURY</name>
<keyword evidence="1" id="KW-0812">Transmembrane</keyword>
<dbReference type="SUPFAM" id="SSF82861">
    <property type="entry name" value="Mechanosensitive channel protein MscS (YggB), transmembrane region"/>
    <property type="match status" value="1"/>
</dbReference>
<dbReference type="RefSeq" id="WP_089732497.1">
    <property type="nucleotide sequence ID" value="NZ_FNIA01000007.1"/>
</dbReference>
<feature type="transmembrane region" description="Helical" evidence="1">
    <location>
        <begin position="75"/>
        <end position="96"/>
    </location>
</feature>
<dbReference type="STRING" id="996166.SAMN05192554_10741"/>
<proteinExistence type="predicted"/>
<dbReference type="Pfam" id="PF00924">
    <property type="entry name" value="MS_channel_2nd"/>
    <property type="match status" value="1"/>
</dbReference>
<dbReference type="AlphaFoldDB" id="A0A1G9VXF1"/>
<feature type="domain" description="Mechanosensitive ion channel MscS" evidence="2">
    <location>
        <begin position="120"/>
        <end position="162"/>
    </location>
</feature>
<keyword evidence="1" id="KW-0472">Membrane</keyword>
<keyword evidence="1" id="KW-1133">Transmembrane helix</keyword>
<sequence length="193" mass="20439">MQDQTDPPTGVVEVVERSLELFVTDITEALPKVLAGIVFLVLAGLLVKLVMFAVRRVLARTLPGEAPVYRQFLSTIIAVVLWFAVALSFLSVVGLSELAAAIGTSAGFVALGVSYALSGMIADAVAGVYLLRDPDFNPGDEVTVGDVSGQVTTIELRKTRFAVDGDTVVRGNAEIEKKWTKRGEPSDTGATAD</sequence>
<dbReference type="PANTHER" id="PTHR30221">
    <property type="entry name" value="SMALL-CONDUCTANCE MECHANOSENSITIVE CHANNEL"/>
    <property type="match status" value="1"/>
</dbReference>
<dbReference type="SUPFAM" id="SSF50182">
    <property type="entry name" value="Sm-like ribonucleoproteins"/>
    <property type="match status" value="1"/>
</dbReference>
<feature type="transmembrane region" description="Helical" evidence="1">
    <location>
        <begin position="108"/>
        <end position="131"/>
    </location>
</feature>
<dbReference type="EMBL" id="FNIA01000007">
    <property type="protein sequence ID" value="SDM76607.1"/>
    <property type="molecule type" value="Genomic_DNA"/>
</dbReference>
<evidence type="ECO:0000259" key="2">
    <source>
        <dbReference type="Pfam" id="PF00924"/>
    </source>
</evidence>
<feature type="transmembrane region" description="Helical" evidence="1">
    <location>
        <begin position="33"/>
        <end position="54"/>
    </location>
</feature>
<dbReference type="OrthoDB" id="252961at2157"/>
<dbReference type="Gene3D" id="1.10.287.1260">
    <property type="match status" value="1"/>
</dbReference>
<dbReference type="InterPro" id="IPR006685">
    <property type="entry name" value="MscS_channel_2nd"/>
</dbReference>
<evidence type="ECO:0000313" key="3">
    <source>
        <dbReference type="EMBL" id="SDM76607.1"/>
    </source>
</evidence>
<gene>
    <name evidence="3" type="ORF">SAMN05192554_10741</name>
</gene>
<dbReference type="GO" id="GO:0008381">
    <property type="term" value="F:mechanosensitive monoatomic ion channel activity"/>
    <property type="evidence" value="ECO:0007669"/>
    <property type="project" value="InterPro"/>
</dbReference>